<dbReference type="OrthoDB" id="14196at2"/>
<dbReference type="GO" id="GO:0051082">
    <property type="term" value="F:unfolded protein binding"/>
    <property type="evidence" value="ECO:0007669"/>
    <property type="project" value="UniProtKB-UniRule"/>
</dbReference>
<dbReference type="GO" id="GO:0006457">
    <property type="term" value="P:protein folding"/>
    <property type="evidence" value="ECO:0007669"/>
    <property type="project" value="UniProtKB-UniRule"/>
</dbReference>
<evidence type="ECO:0000256" key="2">
    <source>
        <dbReference type="ARBA" id="ARBA00022737"/>
    </source>
</evidence>
<dbReference type="Gene3D" id="1.10.4030.10">
    <property type="entry name" value="Porin chaperone SurA, peptide-binding domain"/>
    <property type="match status" value="1"/>
</dbReference>
<evidence type="ECO:0000313" key="9">
    <source>
        <dbReference type="EMBL" id="AFP85448.1"/>
    </source>
</evidence>
<feature type="chain" id="PRO_5009015581" description="Chaperone SurA" evidence="7">
    <location>
        <begin position="21"/>
        <end position="431"/>
    </location>
</feature>
<evidence type="ECO:0000313" key="10">
    <source>
        <dbReference type="Proteomes" id="UP000003937"/>
    </source>
</evidence>
<feature type="domain" description="PpiC" evidence="8">
    <location>
        <begin position="172"/>
        <end position="273"/>
    </location>
</feature>
<evidence type="ECO:0000256" key="7">
    <source>
        <dbReference type="HAMAP-Rule" id="MF_01183"/>
    </source>
</evidence>
<keyword evidence="3 7" id="KW-0574">Periplasm</keyword>
<proteinExistence type="inferred from homology"/>
<comment type="catalytic activity">
    <reaction evidence="7">
        <text>[protein]-peptidylproline (omega=180) = [protein]-peptidylproline (omega=0)</text>
        <dbReference type="Rhea" id="RHEA:16237"/>
        <dbReference type="Rhea" id="RHEA-COMP:10747"/>
        <dbReference type="Rhea" id="RHEA-COMP:10748"/>
        <dbReference type="ChEBI" id="CHEBI:83833"/>
        <dbReference type="ChEBI" id="CHEBI:83834"/>
        <dbReference type="EC" id="5.2.1.8"/>
    </reaction>
</comment>
<dbReference type="AlphaFoldDB" id="J3YSY1"/>
<sequence length="431" mass="50112" precursor="true">MKKWKTFIFSLIFFTNDLIAAPQLIDRIAAVVETDVILVSEINKILFQMEKVDKKTNQYLKETSDLYHKILNKLILEKIFLQLAKREHITISDEDVDQVIENIASQHHISVSQLYDQFSYYHSIDKDAYRAIIRKEILIDVIRKASVKHRIKIVPEEVDTVVQQTISHSNNRKIFNLSHIIIPLEKKPTQEQLEKAKEIAAFIIKNSQKNENLFNVSNSDIKKFKLIQGNQAGWKKIEEIPLLFKLEVERYPKGKIIGPIRSIIGYHLLKINDIYNNNQKLVTKENHLRHILLRNSVLRTNEEAQMILLNIREQINNGTLSFSTAAKKTSEDLGTAYKGGDLGWIPIDSLGPIFRDTLTSLKEGEISTPIHSPSGWHLIQFTKSKKTDYTNTILKEDAYHILFNQKFNQEEKKWIQEKLTSTYVKIFNTYD</sequence>
<dbReference type="GO" id="GO:0003755">
    <property type="term" value="F:peptidyl-prolyl cis-trans isomerase activity"/>
    <property type="evidence" value="ECO:0007669"/>
    <property type="project" value="UniProtKB-UniRule"/>
</dbReference>
<dbReference type="InterPro" id="IPR046357">
    <property type="entry name" value="PPIase_dom_sf"/>
</dbReference>
<keyword evidence="4 7" id="KW-0697">Rotamase</keyword>
<dbReference type="InterPro" id="IPR000297">
    <property type="entry name" value="PPIase_PpiC"/>
</dbReference>
<dbReference type="GO" id="GO:0042277">
    <property type="term" value="F:peptide binding"/>
    <property type="evidence" value="ECO:0007669"/>
    <property type="project" value="InterPro"/>
</dbReference>
<dbReference type="NCBIfam" id="NF008038">
    <property type="entry name" value="PRK10770.1"/>
    <property type="match status" value="1"/>
</dbReference>
<evidence type="ECO:0000259" key="8">
    <source>
        <dbReference type="PROSITE" id="PS50198"/>
    </source>
</evidence>
<dbReference type="PROSITE" id="PS01096">
    <property type="entry name" value="PPIC_PPIASE_1"/>
    <property type="match status" value="1"/>
</dbReference>
<feature type="signal peptide" evidence="7">
    <location>
        <begin position="1"/>
        <end position="20"/>
    </location>
</feature>
<comment type="function">
    <text evidence="7">Chaperone involved in the correct folding and assembly of outer membrane proteins. Recognizes specific patterns of aromatic residues and the orientation of their side chains, which are found more frequently in integral outer membrane proteins. May act in both early periplasmic and late outer membrane-associated steps of protein maturation.</text>
</comment>
<dbReference type="HAMAP" id="MF_01183">
    <property type="entry name" value="Chaperone_SurA"/>
    <property type="match status" value="1"/>
</dbReference>
<keyword evidence="5 7" id="KW-0143">Chaperone</keyword>
<dbReference type="PROSITE" id="PS50198">
    <property type="entry name" value="PPIC_PPIASE_2"/>
    <property type="match status" value="2"/>
</dbReference>
<dbReference type="EMBL" id="CP003547">
    <property type="protein sequence ID" value="AFP85448.1"/>
    <property type="molecule type" value="Genomic_DNA"/>
</dbReference>
<dbReference type="GO" id="GO:0030288">
    <property type="term" value="C:outer membrane-bounded periplasmic space"/>
    <property type="evidence" value="ECO:0007669"/>
    <property type="project" value="InterPro"/>
</dbReference>
<evidence type="ECO:0000256" key="5">
    <source>
        <dbReference type="ARBA" id="ARBA00023186"/>
    </source>
</evidence>
<dbReference type="InterPro" id="IPR023058">
    <property type="entry name" value="PPIase_PpiC_CS"/>
</dbReference>
<dbReference type="InterPro" id="IPR015391">
    <property type="entry name" value="SurA_N"/>
</dbReference>
<dbReference type="EC" id="5.2.1.8" evidence="7"/>
<evidence type="ECO:0000256" key="4">
    <source>
        <dbReference type="ARBA" id="ARBA00023110"/>
    </source>
</evidence>
<keyword evidence="1 7" id="KW-0732">Signal</keyword>
<dbReference type="HOGENOM" id="CLU_034646_11_0_6"/>
<dbReference type="GO" id="GO:0050821">
    <property type="term" value="P:protein stabilization"/>
    <property type="evidence" value="ECO:0007669"/>
    <property type="project" value="InterPro"/>
</dbReference>
<dbReference type="GO" id="GO:0043165">
    <property type="term" value="P:Gram-negative-bacterium-type cell outer membrane assembly"/>
    <property type="evidence" value="ECO:0007669"/>
    <property type="project" value="InterPro"/>
</dbReference>
<comment type="domain">
    <text evidence="7">The PPIase activity resides only in the second parvulin domain. The N-terminal region and the C-terminal tail are necessary and sufficient for the chaperone activity of SurA. The PPIase activity is dispensable for SurA to function as a chaperone. The N-terminal region and the C-terminal tail are also required for porin recognition.</text>
</comment>
<evidence type="ECO:0000256" key="1">
    <source>
        <dbReference type="ARBA" id="ARBA00022729"/>
    </source>
</evidence>
<reference evidence="9 10" key="1">
    <citation type="journal article" date="2012" name="Mol. Biol. Evol.">
        <title>Genome reduction and co-evolution between the primary and secondary bacterial symbionts of psyllids.</title>
        <authorList>
            <person name="Sloan D.B."/>
            <person name="Moran N.A."/>
        </authorList>
    </citation>
    <scope>NUCLEOTIDE SEQUENCE [LARGE SCALE GENOMIC DNA]</scope>
    <source>
        <strain evidence="9">Hcub_S</strain>
    </source>
</reference>
<dbReference type="SUPFAM" id="SSF109998">
    <property type="entry name" value="Triger factor/SurA peptide-binding domain-like"/>
    <property type="match status" value="1"/>
</dbReference>
<dbReference type="InterPro" id="IPR050280">
    <property type="entry name" value="OMP_Chaperone_SurA"/>
</dbReference>
<dbReference type="InterPro" id="IPR023034">
    <property type="entry name" value="PPIase_SurA"/>
</dbReference>
<dbReference type="Proteomes" id="UP000003937">
    <property type="component" value="Chromosome"/>
</dbReference>
<dbReference type="InterPro" id="IPR027304">
    <property type="entry name" value="Trigger_fact/SurA_dom_sf"/>
</dbReference>
<keyword evidence="10" id="KW-1185">Reference proteome</keyword>
<feature type="domain" description="PpiC" evidence="8">
    <location>
        <begin position="283"/>
        <end position="383"/>
    </location>
</feature>
<dbReference type="PANTHER" id="PTHR47637:SF1">
    <property type="entry name" value="CHAPERONE SURA"/>
    <property type="match status" value="1"/>
</dbReference>
<dbReference type="Pfam" id="PF09312">
    <property type="entry name" value="SurA_N"/>
    <property type="match status" value="1"/>
</dbReference>
<comment type="subcellular location">
    <subcellularLocation>
        <location evidence="7">Periplasm</location>
    </subcellularLocation>
    <text evidence="7">Is capable of associating with the outer membrane.</text>
</comment>
<keyword evidence="6 7" id="KW-0413">Isomerase</keyword>
<dbReference type="Gene3D" id="3.10.50.40">
    <property type="match status" value="2"/>
</dbReference>
<accession>J3YSY1</accession>
<dbReference type="KEGG" id="sehc:A35E_00133"/>
<evidence type="ECO:0000256" key="3">
    <source>
        <dbReference type="ARBA" id="ARBA00022764"/>
    </source>
</evidence>
<keyword evidence="2 7" id="KW-0677">Repeat</keyword>
<dbReference type="Pfam" id="PF00639">
    <property type="entry name" value="Rotamase"/>
    <property type="match status" value="2"/>
</dbReference>
<dbReference type="PANTHER" id="PTHR47637">
    <property type="entry name" value="CHAPERONE SURA"/>
    <property type="match status" value="1"/>
</dbReference>
<name>J3YSY1_9ENTR</name>
<evidence type="ECO:0000256" key="6">
    <source>
        <dbReference type="ARBA" id="ARBA00023235"/>
    </source>
</evidence>
<gene>
    <name evidence="7" type="primary">surA</name>
    <name evidence="9" type="ORF">A35E_00133</name>
</gene>
<protein>
    <recommendedName>
        <fullName evidence="7">Chaperone SurA</fullName>
    </recommendedName>
    <alternativeName>
        <fullName evidence="7">Peptidyl-prolyl cis-trans isomerase SurA</fullName>
        <shortName evidence="7">PPIase SurA</shortName>
        <ecNumber evidence="7">5.2.1.8</ecNumber>
    </alternativeName>
    <alternativeName>
        <fullName evidence="7">Rotamase SurA</fullName>
    </alternativeName>
</protein>
<dbReference type="RefSeq" id="WP_014888745.1">
    <property type="nucleotide sequence ID" value="NC_018420.1"/>
</dbReference>
<dbReference type="STRING" id="134287.A35E_00133"/>
<dbReference type="SUPFAM" id="SSF54534">
    <property type="entry name" value="FKBP-like"/>
    <property type="match status" value="2"/>
</dbReference>
<organism evidence="9 10">
    <name type="scientific">secondary endosymbiont of Heteropsylla cubana</name>
    <dbReference type="NCBI Taxonomy" id="134287"/>
    <lineage>
        <taxon>Bacteria</taxon>
        <taxon>Pseudomonadati</taxon>
        <taxon>Pseudomonadota</taxon>
        <taxon>Gammaproteobacteria</taxon>
        <taxon>Enterobacterales</taxon>
        <taxon>Enterobacteriaceae</taxon>
        <taxon>aphid secondary symbionts</taxon>
    </lineage>
</organism>